<name>A0A0C9W7V5_9AGAM</name>
<sequence>MDSQVTLVDPAVTDAAGGNIVLEFDRDDMKNATICIRGEHRPSYFVNTPDNRITTIHAGDFLLATVERKTLRPDLITFRDSPPMNLSDWLKSPVLSAFPITLEEGGRRLEWRENFVGQLSLHDPSKPQSQGTAVAWFTKSRRRVENGKRVVHKAFLVVKPEVDYMRDIVVVSCLLAEHKLRMKAKNAAITEGRAIQAQLSFNYWAPT</sequence>
<protein>
    <submittedName>
        <fullName evidence="2">Unplaced genomic scaffold scaffold_17, whole genome shotgun sequence</fullName>
    </submittedName>
</protein>
<accession>A0A0C9W7V5</accession>
<feature type="domain" description="DUF6593" evidence="1">
    <location>
        <begin position="27"/>
        <end position="182"/>
    </location>
</feature>
<dbReference type="Proteomes" id="UP000053820">
    <property type="component" value="Unassembled WGS sequence"/>
</dbReference>
<organism evidence="2 3">
    <name type="scientific">Hydnomerulius pinastri MD-312</name>
    <dbReference type="NCBI Taxonomy" id="994086"/>
    <lineage>
        <taxon>Eukaryota</taxon>
        <taxon>Fungi</taxon>
        <taxon>Dikarya</taxon>
        <taxon>Basidiomycota</taxon>
        <taxon>Agaricomycotina</taxon>
        <taxon>Agaricomycetes</taxon>
        <taxon>Agaricomycetidae</taxon>
        <taxon>Boletales</taxon>
        <taxon>Boletales incertae sedis</taxon>
        <taxon>Leucogyrophana</taxon>
    </lineage>
</organism>
<gene>
    <name evidence="2" type="ORF">HYDPIDRAFT_113414</name>
</gene>
<keyword evidence="3" id="KW-1185">Reference proteome</keyword>
<evidence type="ECO:0000313" key="2">
    <source>
        <dbReference type="EMBL" id="KIJ63408.1"/>
    </source>
</evidence>
<evidence type="ECO:0000313" key="3">
    <source>
        <dbReference type="Proteomes" id="UP000053820"/>
    </source>
</evidence>
<dbReference type="Pfam" id="PF20236">
    <property type="entry name" value="DUF6593"/>
    <property type="match status" value="1"/>
</dbReference>
<dbReference type="AlphaFoldDB" id="A0A0C9W7V5"/>
<dbReference type="OrthoDB" id="3256331at2759"/>
<reference evidence="2 3" key="1">
    <citation type="submission" date="2014-04" db="EMBL/GenBank/DDBJ databases">
        <title>Evolutionary Origins and Diversification of the Mycorrhizal Mutualists.</title>
        <authorList>
            <consortium name="DOE Joint Genome Institute"/>
            <consortium name="Mycorrhizal Genomics Consortium"/>
            <person name="Kohler A."/>
            <person name="Kuo A."/>
            <person name="Nagy L.G."/>
            <person name="Floudas D."/>
            <person name="Copeland A."/>
            <person name="Barry K.W."/>
            <person name="Cichocki N."/>
            <person name="Veneault-Fourrey C."/>
            <person name="LaButti K."/>
            <person name="Lindquist E.A."/>
            <person name="Lipzen A."/>
            <person name="Lundell T."/>
            <person name="Morin E."/>
            <person name="Murat C."/>
            <person name="Riley R."/>
            <person name="Ohm R."/>
            <person name="Sun H."/>
            <person name="Tunlid A."/>
            <person name="Henrissat B."/>
            <person name="Grigoriev I.V."/>
            <person name="Hibbett D.S."/>
            <person name="Martin F."/>
        </authorList>
    </citation>
    <scope>NUCLEOTIDE SEQUENCE [LARGE SCALE GENOMIC DNA]</scope>
    <source>
        <strain evidence="2 3">MD-312</strain>
    </source>
</reference>
<evidence type="ECO:0000259" key="1">
    <source>
        <dbReference type="Pfam" id="PF20236"/>
    </source>
</evidence>
<dbReference type="EMBL" id="KN839851">
    <property type="protein sequence ID" value="KIJ63408.1"/>
    <property type="molecule type" value="Genomic_DNA"/>
</dbReference>
<dbReference type="HOGENOM" id="CLU_084280_2_0_1"/>
<dbReference type="InterPro" id="IPR046528">
    <property type="entry name" value="DUF6593"/>
</dbReference>
<proteinExistence type="predicted"/>